<keyword evidence="1" id="KW-1133">Transmembrane helix</keyword>
<proteinExistence type="predicted"/>
<dbReference type="Gene3D" id="3.40.390.10">
    <property type="entry name" value="Collagenase (Catalytic Domain)"/>
    <property type="match status" value="1"/>
</dbReference>
<reference evidence="3" key="1">
    <citation type="journal article" date="2015" name="Nat. Genet.">
        <title>The genome and transcriptome of the zoonotic hookworm Ancylostoma ceylanicum identify infection-specific gene families.</title>
        <authorList>
            <person name="Schwarz E.M."/>
            <person name="Hu Y."/>
            <person name="Antoshechkin I."/>
            <person name="Miller M.M."/>
            <person name="Sternberg P.W."/>
            <person name="Aroian R.V."/>
        </authorList>
    </citation>
    <scope>NUCLEOTIDE SEQUENCE</scope>
    <source>
        <strain evidence="3">HY135</strain>
    </source>
</reference>
<evidence type="ECO:0000313" key="2">
    <source>
        <dbReference type="EMBL" id="EYC01752.1"/>
    </source>
</evidence>
<sequence length="118" mass="13021">MGAKIDSPDKAFATSYKKHGAEPRLSGLEEFTNHQLFFIGFASYNKFFNITRTRKKVNTICSTLAQKLHCGAQIQFSLSLIVVLGLIGVFFFGRDVLFSAFASGIETVVFWSGSATQV</sequence>
<keyword evidence="1" id="KW-0812">Transmembrane</keyword>
<dbReference type="Proteomes" id="UP000024635">
    <property type="component" value="Unassembled WGS sequence"/>
</dbReference>
<evidence type="ECO:0000256" key="1">
    <source>
        <dbReference type="SAM" id="Phobius"/>
    </source>
</evidence>
<accession>A0A016TGE0</accession>
<comment type="caution">
    <text evidence="2">The sequence shown here is derived from an EMBL/GenBank/DDBJ whole genome shotgun (WGS) entry which is preliminary data.</text>
</comment>
<evidence type="ECO:0000313" key="3">
    <source>
        <dbReference type="Proteomes" id="UP000024635"/>
    </source>
</evidence>
<keyword evidence="1" id="KW-0472">Membrane</keyword>
<gene>
    <name evidence="2" type="primary">Acey_s0105.g3717</name>
    <name evidence="2" type="ORF">Y032_0105g3717</name>
</gene>
<keyword evidence="3" id="KW-1185">Reference proteome</keyword>
<organism evidence="2 3">
    <name type="scientific">Ancylostoma ceylanicum</name>
    <dbReference type="NCBI Taxonomy" id="53326"/>
    <lineage>
        <taxon>Eukaryota</taxon>
        <taxon>Metazoa</taxon>
        <taxon>Ecdysozoa</taxon>
        <taxon>Nematoda</taxon>
        <taxon>Chromadorea</taxon>
        <taxon>Rhabditida</taxon>
        <taxon>Rhabditina</taxon>
        <taxon>Rhabditomorpha</taxon>
        <taxon>Strongyloidea</taxon>
        <taxon>Ancylostomatidae</taxon>
        <taxon>Ancylostomatinae</taxon>
        <taxon>Ancylostoma</taxon>
    </lineage>
</organism>
<dbReference type="EMBL" id="JARK01001441">
    <property type="protein sequence ID" value="EYC01752.1"/>
    <property type="molecule type" value="Genomic_DNA"/>
</dbReference>
<name>A0A016TGE0_9BILA</name>
<dbReference type="GO" id="GO:0008237">
    <property type="term" value="F:metallopeptidase activity"/>
    <property type="evidence" value="ECO:0007669"/>
    <property type="project" value="InterPro"/>
</dbReference>
<dbReference type="AlphaFoldDB" id="A0A016TGE0"/>
<dbReference type="InterPro" id="IPR024079">
    <property type="entry name" value="MetalloPept_cat_dom_sf"/>
</dbReference>
<feature type="transmembrane region" description="Helical" evidence="1">
    <location>
        <begin position="76"/>
        <end position="93"/>
    </location>
</feature>
<protein>
    <submittedName>
        <fullName evidence="2">Uncharacterized protein</fullName>
    </submittedName>
</protein>